<feature type="transmembrane region" description="Helical" evidence="12">
    <location>
        <begin position="419"/>
        <end position="439"/>
    </location>
</feature>
<dbReference type="Pfam" id="PF02705">
    <property type="entry name" value="K_trans"/>
    <property type="match status" value="1"/>
</dbReference>
<keyword evidence="3 12" id="KW-0813">Transport</keyword>
<comment type="catalytic activity">
    <reaction evidence="12">
        <text>K(+)(in) + H(+)(in) = K(+)(out) + H(+)(out)</text>
        <dbReference type="Rhea" id="RHEA:28490"/>
        <dbReference type="ChEBI" id="CHEBI:15378"/>
        <dbReference type="ChEBI" id="CHEBI:29103"/>
    </reaction>
</comment>
<evidence type="ECO:0000259" key="13">
    <source>
        <dbReference type="Pfam" id="PF02705"/>
    </source>
</evidence>
<reference evidence="16" key="1">
    <citation type="journal article" date="2019" name="Int. J. Syst. Evol. Microbiol.">
        <title>The Global Catalogue of Microorganisms (GCM) 10K type strain sequencing project: providing services to taxonomists for standard genome sequencing and annotation.</title>
        <authorList>
            <consortium name="The Broad Institute Genomics Platform"/>
            <consortium name="The Broad Institute Genome Sequencing Center for Infectious Disease"/>
            <person name="Wu L."/>
            <person name="Ma J."/>
        </authorList>
    </citation>
    <scope>NUCLEOTIDE SEQUENCE [LARGE SCALE GENOMIC DNA]</scope>
    <source>
        <strain evidence="16">NBRC 111980</strain>
    </source>
</reference>
<feature type="transmembrane region" description="Helical" evidence="12">
    <location>
        <begin position="316"/>
        <end position="339"/>
    </location>
</feature>
<evidence type="ECO:0000313" key="16">
    <source>
        <dbReference type="Proteomes" id="UP001156670"/>
    </source>
</evidence>
<evidence type="ECO:0000256" key="6">
    <source>
        <dbReference type="ARBA" id="ARBA00022692"/>
    </source>
</evidence>
<evidence type="ECO:0000256" key="7">
    <source>
        <dbReference type="ARBA" id="ARBA00022847"/>
    </source>
</evidence>
<evidence type="ECO:0000256" key="2">
    <source>
        <dbReference type="ARBA" id="ARBA00007019"/>
    </source>
</evidence>
<dbReference type="InterPro" id="IPR023051">
    <property type="entry name" value="Kup"/>
</dbReference>
<dbReference type="HAMAP" id="MF_01522">
    <property type="entry name" value="Kup"/>
    <property type="match status" value="1"/>
</dbReference>
<dbReference type="InterPro" id="IPR053952">
    <property type="entry name" value="K_trans_C"/>
</dbReference>
<keyword evidence="11 12" id="KW-0472">Membrane</keyword>
<evidence type="ECO:0000256" key="8">
    <source>
        <dbReference type="ARBA" id="ARBA00022958"/>
    </source>
</evidence>
<dbReference type="InterPro" id="IPR053951">
    <property type="entry name" value="K_trans_N"/>
</dbReference>
<comment type="similarity">
    <text evidence="2 12">Belongs to the HAK/KUP transporter (TC 2.A.72) family.</text>
</comment>
<dbReference type="EMBL" id="BSOB01000004">
    <property type="protein sequence ID" value="GLQ91294.1"/>
    <property type="molecule type" value="Genomic_DNA"/>
</dbReference>
<feature type="transmembrane region" description="Helical" evidence="12">
    <location>
        <begin position="451"/>
        <end position="468"/>
    </location>
</feature>
<dbReference type="Proteomes" id="UP001156670">
    <property type="component" value="Unassembled WGS sequence"/>
</dbReference>
<keyword evidence="6 12" id="KW-0812">Transmembrane</keyword>
<evidence type="ECO:0000256" key="10">
    <source>
        <dbReference type="ARBA" id="ARBA00023065"/>
    </source>
</evidence>
<keyword evidence="5 12" id="KW-0633">Potassium transport</keyword>
<comment type="subcellular location">
    <subcellularLocation>
        <location evidence="12">Cell membrane</location>
        <topology evidence="12">Multi-pass membrane protein</topology>
    </subcellularLocation>
    <subcellularLocation>
        <location evidence="1">Membrane</location>
        <topology evidence="1">Multi-pass membrane protein</topology>
    </subcellularLocation>
</comment>
<keyword evidence="7 12" id="KW-0769">Symport</keyword>
<evidence type="ECO:0000259" key="14">
    <source>
        <dbReference type="Pfam" id="PF22776"/>
    </source>
</evidence>
<keyword evidence="4 12" id="KW-1003">Cell membrane</keyword>
<accession>A0ABQ5XLK8</accession>
<feature type="transmembrane region" description="Helical" evidence="12">
    <location>
        <begin position="166"/>
        <end position="184"/>
    </location>
</feature>
<comment type="function">
    <text evidence="12">Transport of potassium into the cell. Likely operates as a K(+):H(+) symporter.</text>
</comment>
<feature type="transmembrane region" description="Helical" evidence="12">
    <location>
        <begin position="360"/>
        <end position="384"/>
    </location>
</feature>
<keyword evidence="9 12" id="KW-1133">Transmembrane helix</keyword>
<feature type="domain" description="K+ potassium transporter integral membrane" evidence="13">
    <location>
        <begin position="44"/>
        <end position="489"/>
    </location>
</feature>
<evidence type="ECO:0000313" key="15">
    <source>
        <dbReference type="EMBL" id="GLQ91294.1"/>
    </source>
</evidence>
<feature type="transmembrane region" description="Helical" evidence="12">
    <location>
        <begin position="39"/>
        <end position="57"/>
    </location>
</feature>
<evidence type="ECO:0000256" key="11">
    <source>
        <dbReference type="ARBA" id="ARBA00023136"/>
    </source>
</evidence>
<feature type="transmembrane region" description="Helical" evidence="12">
    <location>
        <begin position="77"/>
        <end position="95"/>
    </location>
</feature>
<name>A0ABQ5XLK8_9GAMM</name>
<evidence type="ECO:0000256" key="9">
    <source>
        <dbReference type="ARBA" id="ARBA00022989"/>
    </source>
</evidence>
<gene>
    <name evidence="15" type="primary">kup3</name>
    <name evidence="12" type="synonym">kup</name>
    <name evidence="15" type="ORF">GCM10007901_02440</name>
</gene>
<dbReference type="PANTHER" id="PTHR30540:SF79">
    <property type="entry name" value="LOW AFFINITY POTASSIUM TRANSPORT SYSTEM PROTEIN KUP"/>
    <property type="match status" value="1"/>
</dbReference>
<evidence type="ECO:0000256" key="5">
    <source>
        <dbReference type="ARBA" id="ARBA00022538"/>
    </source>
</evidence>
<comment type="caution">
    <text evidence="15">The sequence shown here is derived from an EMBL/GenBank/DDBJ whole genome shotgun (WGS) entry which is preliminary data.</text>
</comment>
<dbReference type="Pfam" id="PF22776">
    <property type="entry name" value="K_trans_C"/>
    <property type="match status" value="1"/>
</dbReference>
<feature type="transmembrane region" description="Helical" evidence="12">
    <location>
        <begin position="128"/>
        <end position="146"/>
    </location>
</feature>
<proteinExistence type="inferred from homology"/>
<feature type="transmembrane region" description="Helical" evidence="12">
    <location>
        <begin position="236"/>
        <end position="260"/>
    </location>
</feature>
<keyword evidence="10 12" id="KW-0406">Ion transport</keyword>
<feature type="transmembrane region" description="Helical" evidence="12">
    <location>
        <begin position="390"/>
        <end position="412"/>
    </location>
</feature>
<evidence type="ECO:0000256" key="3">
    <source>
        <dbReference type="ARBA" id="ARBA00022448"/>
    </source>
</evidence>
<protein>
    <recommendedName>
        <fullName evidence="12">Probable potassium transport system protein Kup</fullName>
    </recommendedName>
</protein>
<organism evidence="15 16">
    <name type="scientific">Dyella acidisoli</name>
    <dbReference type="NCBI Taxonomy" id="1867834"/>
    <lineage>
        <taxon>Bacteria</taxon>
        <taxon>Pseudomonadati</taxon>
        <taxon>Pseudomonadota</taxon>
        <taxon>Gammaproteobacteria</taxon>
        <taxon>Lysobacterales</taxon>
        <taxon>Rhodanobacteraceae</taxon>
        <taxon>Dyella</taxon>
    </lineage>
</organism>
<evidence type="ECO:0000256" key="4">
    <source>
        <dbReference type="ARBA" id="ARBA00022475"/>
    </source>
</evidence>
<feature type="transmembrane region" description="Helical" evidence="12">
    <location>
        <begin position="196"/>
        <end position="216"/>
    </location>
</feature>
<keyword evidence="8 12" id="KW-0630">Potassium</keyword>
<sequence length="650" mass="70331">MWYRLTPLSPFIARLLGSFGERTAPAMTEVSANPLKKPALLWASVGALGVVFGDIGTSPLYTFKTVLDMTGGNTPQTIFGVISLLIWTLIIITSIKYAGFAMRIDNDGEGGILALMALLGVKNRRRPAIVAAGLFGAALIYGDGAITPAISVLSALEGLNIAAPSLQHYVLPLTVVILLALFAFQPVGTARIGRAFGPIMALWFITMAVLGLWGIAKHPGILWALNPYYALHYLLYGGSGAFLVLGGVFLCVTGAEALYADMGHFGAGPIKLSWSTLVFPSLVLNYAGQGAIVLAGAPTQGNIFYRLCPASLTLPLIVLSTIATIIASQSIITGAFSMTRQAIQLGWMPRFRVSQTSEEGYGQIYVGAVNWMLMLVTIGLALGFRKSDNLAGAYGIAVSATMLMTTVLLFIAMREIWKWNMLASVMVAGVFFIVDSSFFASNMMKLFDGGYVPLLLAALVYLVMYIWHRGIVALAARSGEDPLPVDVFLDELGASGIVRVPGTAVFLTKTKATTPPVMQWYVKHSKSLQKRVLAVTLEIASTPWVSAKNRLALSEIAPNFWSITANYGFMERPDMPALMAQIATHGCPIQPHELTYFVGMEKIVPREDGRGIPRWIRAVFAMMLRNSARVTDYLRIPAYQVVDIGRQISI</sequence>
<keyword evidence="16" id="KW-1185">Reference proteome</keyword>
<feature type="domain" description="K+ potassium transporter C-terminal" evidence="14">
    <location>
        <begin position="501"/>
        <end position="650"/>
    </location>
</feature>
<evidence type="ECO:0000256" key="12">
    <source>
        <dbReference type="HAMAP-Rule" id="MF_01522"/>
    </source>
</evidence>
<dbReference type="PANTHER" id="PTHR30540">
    <property type="entry name" value="OSMOTIC STRESS POTASSIUM TRANSPORTER"/>
    <property type="match status" value="1"/>
</dbReference>
<evidence type="ECO:0000256" key="1">
    <source>
        <dbReference type="ARBA" id="ARBA00004141"/>
    </source>
</evidence>
<dbReference type="InterPro" id="IPR003855">
    <property type="entry name" value="K+_transporter"/>
</dbReference>